<dbReference type="SUPFAM" id="SSF48163">
    <property type="entry name" value="An anticodon-binding domain of class I aminoacyl-tRNA synthetases"/>
    <property type="match status" value="1"/>
</dbReference>
<comment type="similarity">
    <text evidence="2">Belongs to the class-I aminoacyl-tRNA synthetase family. Glutamate--tRNA ligase type 1 subfamily.</text>
</comment>
<evidence type="ECO:0000256" key="10">
    <source>
        <dbReference type="ARBA" id="ARBA00072917"/>
    </source>
</evidence>
<evidence type="ECO:0000256" key="3">
    <source>
        <dbReference type="ARBA" id="ARBA00012835"/>
    </source>
</evidence>
<comment type="subcellular location">
    <subcellularLocation>
        <location evidence="1">Mitochondrion</location>
    </subcellularLocation>
</comment>
<dbReference type="GO" id="GO:0008270">
    <property type="term" value="F:zinc ion binding"/>
    <property type="evidence" value="ECO:0007669"/>
    <property type="project" value="InterPro"/>
</dbReference>
<feature type="compositionally biased region" description="Polar residues" evidence="12">
    <location>
        <begin position="32"/>
        <end position="43"/>
    </location>
</feature>
<dbReference type="Pfam" id="PF00749">
    <property type="entry name" value="tRNA-synt_1c"/>
    <property type="match status" value="1"/>
</dbReference>
<gene>
    <name evidence="15" type="ORF">LTR84_007827</name>
</gene>
<dbReference type="GO" id="GO:0005739">
    <property type="term" value="C:mitochondrion"/>
    <property type="evidence" value="ECO:0007669"/>
    <property type="project" value="UniProtKB-SubCell"/>
</dbReference>
<dbReference type="InterPro" id="IPR004527">
    <property type="entry name" value="Glu-tRNA-ligase_bac/mito"/>
</dbReference>
<dbReference type="PRINTS" id="PR00987">
    <property type="entry name" value="TRNASYNTHGLU"/>
</dbReference>
<keyword evidence="6 11" id="KW-0067">ATP-binding</keyword>
<dbReference type="SUPFAM" id="SSF52374">
    <property type="entry name" value="Nucleotidylyl transferase"/>
    <property type="match status" value="1"/>
</dbReference>
<dbReference type="GO" id="GO:0004818">
    <property type="term" value="F:glutamate-tRNA ligase activity"/>
    <property type="evidence" value="ECO:0007669"/>
    <property type="project" value="UniProtKB-EC"/>
</dbReference>
<keyword evidence="8 11" id="KW-0030">Aminoacyl-tRNA synthetase</keyword>
<dbReference type="InterPro" id="IPR008925">
    <property type="entry name" value="aa_tRNA-synth_I_cd-bd_sf"/>
</dbReference>
<evidence type="ECO:0000259" key="13">
    <source>
        <dbReference type="Pfam" id="PF00749"/>
    </source>
</evidence>
<evidence type="ECO:0000256" key="7">
    <source>
        <dbReference type="ARBA" id="ARBA00022917"/>
    </source>
</evidence>
<dbReference type="InterPro" id="IPR020058">
    <property type="entry name" value="Glu/Gln-tRNA-synth_Ib_cat-dom"/>
</dbReference>
<evidence type="ECO:0000256" key="6">
    <source>
        <dbReference type="ARBA" id="ARBA00022840"/>
    </source>
</evidence>
<comment type="caution">
    <text evidence="15">The sequence shown here is derived from an EMBL/GenBank/DDBJ whole genome shotgun (WGS) entry which is preliminary data.</text>
</comment>
<evidence type="ECO:0000313" key="15">
    <source>
        <dbReference type="EMBL" id="KAK5061285.1"/>
    </source>
</evidence>
<dbReference type="RefSeq" id="XP_064710382.1">
    <property type="nucleotide sequence ID" value="XM_064851379.1"/>
</dbReference>
<dbReference type="Proteomes" id="UP001358417">
    <property type="component" value="Unassembled WGS sequence"/>
</dbReference>
<feature type="region of interest" description="Disordered" evidence="12">
    <location>
        <begin position="31"/>
        <end position="70"/>
    </location>
</feature>
<dbReference type="InterPro" id="IPR049940">
    <property type="entry name" value="GluQ/Sye"/>
</dbReference>
<dbReference type="InterPro" id="IPR020751">
    <property type="entry name" value="aa-tRNA-synth_I_codon-bd_sub2"/>
</dbReference>
<evidence type="ECO:0000256" key="11">
    <source>
        <dbReference type="RuleBase" id="RU363037"/>
    </source>
</evidence>
<name>A0AAV9NLI8_9EURO</name>
<evidence type="ECO:0000256" key="12">
    <source>
        <dbReference type="SAM" id="MobiDB-lite"/>
    </source>
</evidence>
<evidence type="ECO:0000256" key="2">
    <source>
        <dbReference type="ARBA" id="ARBA00007894"/>
    </source>
</evidence>
<organism evidence="15 16">
    <name type="scientific">Exophiala bonariae</name>
    <dbReference type="NCBI Taxonomy" id="1690606"/>
    <lineage>
        <taxon>Eukaryota</taxon>
        <taxon>Fungi</taxon>
        <taxon>Dikarya</taxon>
        <taxon>Ascomycota</taxon>
        <taxon>Pezizomycotina</taxon>
        <taxon>Eurotiomycetes</taxon>
        <taxon>Chaetothyriomycetidae</taxon>
        <taxon>Chaetothyriales</taxon>
        <taxon>Herpotrichiellaceae</taxon>
        <taxon>Exophiala</taxon>
    </lineage>
</organism>
<dbReference type="AlphaFoldDB" id="A0AAV9NLI8"/>
<protein>
    <recommendedName>
        <fullName evidence="10">Glutamate--tRNA ligase, mitochondrial</fullName>
        <ecNumber evidence="3">6.1.1.17</ecNumber>
    </recommendedName>
    <alternativeName>
        <fullName evidence="9">Glutamyl-tRNA synthetase</fullName>
    </alternativeName>
</protein>
<dbReference type="InterPro" id="IPR014729">
    <property type="entry name" value="Rossmann-like_a/b/a_fold"/>
</dbReference>
<evidence type="ECO:0000256" key="4">
    <source>
        <dbReference type="ARBA" id="ARBA00022598"/>
    </source>
</evidence>
<dbReference type="Gene3D" id="1.10.10.350">
    <property type="match status" value="1"/>
</dbReference>
<dbReference type="PANTHER" id="PTHR43311">
    <property type="entry name" value="GLUTAMATE--TRNA LIGASE"/>
    <property type="match status" value="1"/>
</dbReference>
<dbReference type="GO" id="GO:0000049">
    <property type="term" value="F:tRNA binding"/>
    <property type="evidence" value="ECO:0007669"/>
    <property type="project" value="InterPro"/>
</dbReference>
<dbReference type="NCBIfam" id="TIGR00464">
    <property type="entry name" value="gltX_bact"/>
    <property type="match status" value="1"/>
</dbReference>
<dbReference type="Pfam" id="PF19269">
    <property type="entry name" value="Anticodon_2"/>
    <property type="match status" value="1"/>
</dbReference>
<dbReference type="GO" id="GO:0006424">
    <property type="term" value="P:glutamyl-tRNA aminoacylation"/>
    <property type="evidence" value="ECO:0007669"/>
    <property type="project" value="InterPro"/>
</dbReference>
<sequence length="624" mass="70565">MITSSASPATRWICSSCRATAHTRRSIWVTRKQPSPSVSARNCSTTPSLSTPTPSTKRGKLPISPARTRFAPSPTGNLHLGSIRTALFNYLLAKATNGQFLLRIEDTDARRTIPGAEEKLYEDLKWAGLQWDEGPLVGGPHGPYRQSQRLDLYKTQIQLLLNSGHAYRCFCSPQRLDELNRIRHEKGLPLGYDRKCTHLEKAEADERAYAGEQHVVRFRAPNIWPRYRDMVFGSSGHGQHAFRNLSLDELVYADAILIKSDGYPTYHWANVCDDHDMQITHVVRGSEWMSSTPLHVALYQSLDWTPPKYAHVPLLVDEKGQKLSKRNMDTDVANFRARGYLPEALINFAALLGWSHRQKKEIMNVERLIELFDMKLTKGNTIVTFSKLDYLQSHHMRAKIEEGGKALDGIVGDLANALNQQYGTEKFLAFAGGRPLKDLLENMLRLKSLVYLNPSDFATRLSAFVLGPPKVLPDLSISYGQPNMLHHLRVAASTFMLIPEEQWTETTHSETLRLLGKSPDETVSGKTWKALLYEYLRWALLGSTSGPPVSHSMEVLGRDICVTRIQEANLQSREMEKRLTKLKLDEQGWKGDADGKRRIDKEWNAYTLNAQVEEKKDPGQPIPT</sequence>
<dbReference type="CDD" id="cd00808">
    <property type="entry name" value="GluRS_core"/>
    <property type="match status" value="1"/>
</dbReference>
<dbReference type="InterPro" id="IPR033910">
    <property type="entry name" value="GluRS_core"/>
</dbReference>
<feature type="domain" description="Glutamyl/glutaminyl-tRNA synthetase class Ib catalytic" evidence="13">
    <location>
        <begin position="67"/>
        <end position="381"/>
    </location>
</feature>
<dbReference type="InterPro" id="IPR000924">
    <property type="entry name" value="Glu/Gln-tRNA-synth"/>
</dbReference>
<feature type="compositionally biased region" description="Low complexity" evidence="12">
    <location>
        <begin position="44"/>
        <end position="56"/>
    </location>
</feature>
<evidence type="ECO:0000256" key="9">
    <source>
        <dbReference type="ARBA" id="ARBA00030865"/>
    </source>
</evidence>
<proteinExistence type="inferred from homology"/>
<dbReference type="GeneID" id="89975992"/>
<keyword evidence="4 11" id="KW-0436">Ligase</keyword>
<dbReference type="EC" id="6.1.1.17" evidence="3"/>
<evidence type="ECO:0000259" key="14">
    <source>
        <dbReference type="Pfam" id="PF19269"/>
    </source>
</evidence>
<dbReference type="InterPro" id="IPR045462">
    <property type="entry name" value="aa-tRNA-synth_I_cd-bd"/>
</dbReference>
<dbReference type="GO" id="GO:0005524">
    <property type="term" value="F:ATP binding"/>
    <property type="evidence" value="ECO:0007669"/>
    <property type="project" value="UniProtKB-KW"/>
</dbReference>
<evidence type="ECO:0000256" key="1">
    <source>
        <dbReference type="ARBA" id="ARBA00004173"/>
    </source>
</evidence>
<reference evidence="15 16" key="1">
    <citation type="submission" date="2023-08" db="EMBL/GenBank/DDBJ databases">
        <title>Black Yeasts Isolated from many extreme environments.</title>
        <authorList>
            <person name="Coleine C."/>
            <person name="Stajich J.E."/>
            <person name="Selbmann L."/>
        </authorList>
    </citation>
    <scope>NUCLEOTIDE SEQUENCE [LARGE SCALE GENOMIC DNA]</scope>
    <source>
        <strain evidence="15 16">CCFEE 5792</strain>
    </source>
</reference>
<dbReference type="FunFam" id="3.40.50.620:FF:000045">
    <property type="entry name" value="Glutamate--tRNA ligase, mitochondrial"/>
    <property type="match status" value="1"/>
</dbReference>
<accession>A0AAV9NLI8</accession>
<dbReference type="EMBL" id="JAVRRD010000003">
    <property type="protein sequence ID" value="KAK5061285.1"/>
    <property type="molecule type" value="Genomic_DNA"/>
</dbReference>
<dbReference type="HAMAP" id="MF_00022">
    <property type="entry name" value="Glu_tRNA_synth_type1"/>
    <property type="match status" value="1"/>
</dbReference>
<keyword evidence="7 11" id="KW-0648">Protein biosynthesis</keyword>
<keyword evidence="16" id="KW-1185">Reference proteome</keyword>
<feature type="domain" description="Aminoacyl-tRNA synthetase class I anticodon-binding" evidence="14">
    <location>
        <begin position="532"/>
        <end position="568"/>
    </location>
</feature>
<keyword evidence="5 11" id="KW-0547">Nucleotide-binding</keyword>
<evidence type="ECO:0000256" key="8">
    <source>
        <dbReference type="ARBA" id="ARBA00023146"/>
    </source>
</evidence>
<dbReference type="Gene3D" id="3.40.50.620">
    <property type="entry name" value="HUPs"/>
    <property type="match status" value="1"/>
</dbReference>
<evidence type="ECO:0000313" key="16">
    <source>
        <dbReference type="Proteomes" id="UP001358417"/>
    </source>
</evidence>
<dbReference type="PANTHER" id="PTHR43311:SF2">
    <property type="entry name" value="GLUTAMATE--TRNA LIGASE, MITOCHONDRIAL-RELATED"/>
    <property type="match status" value="1"/>
</dbReference>
<evidence type="ECO:0000256" key="5">
    <source>
        <dbReference type="ARBA" id="ARBA00022741"/>
    </source>
</evidence>